<dbReference type="Gene3D" id="1.25.40.10">
    <property type="entry name" value="Tetratricopeptide repeat domain"/>
    <property type="match status" value="1"/>
</dbReference>
<accession>A0A1R2B0D7</accession>
<evidence type="ECO:0000313" key="1">
    <source>
        <dbReference type="EMBL" id="OMJ70231.1"/>
    </source>
</evidence>
<evidence type="ECO:0000313" key="2">
    <source>
        <dbReference type="Proteomes" id="UP000187209"/>
    </source>
</evidence>
<gene>
    <name evidence="1" type="ORF">SteCoe_31843</name>
</gene>
<dbReference type="AlphaFoldDB" id="A0A1R2B0D7"/>
<organism evidence="1 2">
    <name type="scientific">Stentor coeruleus</name>
    <dbReference type="NCBI Taxonomy" id="5963"/>
    <lineage>
        <taxon>Eukaryota</taxon>
        <taxon>Sar</taxon>
        <taxon>Alveolata</taxon>
        <taxon>Ciliophora</taxon>
        <taxon>Postciliodesmatophora</taxon>
        <taxon>Heterotrichea</taxon>
        <taxon>Heterotrichida</taxon>
        <taxon>Stentoridae</taxon>
        <taxon>Stentor</taxon>
    </lineage>
</organism>
<dbReference type="OrthoDB" id="327383at2759"/>
<proteinExistence type="predicted"/>
<protein>
    <submittedName>
        <fullName evidence="1">Uncharacterized protein</fullName>
    </submittedName>
</protein>
<reference evidence="1 2" key="1">
    <citation type="submission" date="2016-11" db="EMBL/GenBank/DDBJ databases">
        <title>The macronuclear genome of Stentor coeruleus: a giant cell with tiny introns.</title>
        <authorList>
            <person name="Slabodnick M."/>
            <person name="Ruby J.G."/>
            <person name="Reiff S.B."/>
            <person name="Swart E.C."/>
            <person name="Gosai S."/>
            <person name="Prabakaran S."/>
            <person name="Witkowska E."/>
            <person name="Larue G.E."/>
            <person name="Fisher S."/>
            <person name="Freeman R.M."/>
            <person name="Gunawardena J."/>
            <person name="Chu W."/>
            <person name="Stover N.A."/>
            <person name="Gregory B.D."/>
            <person name="Nowacki M."/>
            <person name="Derisi J."/>
            <person name="Roy S.W."/>
            <person name="Marshall W.F."/>
            <person name="Sood P."/>
        </authorList>
    </citation>
    <scope>NUCLEOTIDE SEQUENCE [LARGE SCALE GENOMIC DNA]</scope>
    <source>
        <strain evidence="1">WM001</strain>
    </source>
</reference>
<sequence>MSSANTPPENLLENKNTIADFNSIRAKLKTIEKGIDYMDSTLIKNMFSDCKHLEIAMKTYDLELYTDYIIIQAKFFIQQELLFQAKTMLIEANDISQKSFQYKRPQICFLLAIVYTKRGSYPEKARLLVKKAIEICLDLISQSDKTNINLANCLAIGYLNCGVLENSYGNTKKALESFSEGLRFIKKADVDESICEKYTLLRRQLKINTFLKLEFNESDEESCQSKEEIEVTNNLRNGDSNVEETDGKYLKMMSDKDKSPTDIIKKFATRVSAIITSQTICFSTALAKSGYGNDNLVPRKSIRIENSTRKDSNKKNGKISDILKKDTEESLTLTLTKCFIFIKHFLESRLRRIKRRSELMLGYIAYGKRNINGHKYFVSFKANIQHSTTLENSQTMLQGNLVILSGFPLESKCKKLRESCYIVEEILEMLGAVDLNLATTYNQVSLLDHIDCNEYGRIILKKPKANTVIQKRLLYKGSKYLGNENYMVKIFHNSKNNPDEIDVCVEGKSTKKMFPIICKNLRDIKNVFDAVNEVDGEIKMIK</sequence>
<dbReference type="EMBL" id="MPUH01001110">
    <property type="protein sequence ID" value="OMJ70231.1"/>
    <property type="molecule type" value="Genomic_DNA"/>
</dbReference>
<comment type="caution">
    <text evidence="1">The sequence shown here is derived from an EMBL/GenBank/DDBJ whole genome shotgun (WGS) entry which is preliminary data.</text>
</comment>
<dbReference type="Proteomes" id="UP000187209">
    <property type="component" value="Unassembled WGS sequence"/>
</dbReference>
<keyword evidence="2" id="KW-1185">Reference proteome</keyword>
<name>A0A1R2B0D7_9CILI</name>
<dbReference type="InterPro" id="IPR011990">
    <property type="entry name" value="TPR-like_helical_dom_sf"/>
</dbReference>